<dbReference type="AlphaFoldDB" id="A0AAE0FAV7"/>
<protein>
    <submittedName>
        <fullName evidence="1">Uncharacterized protein</fullName>
    </submittedName>
</protein>
<dbReference type="EMBL" id="LGRX02021801">
    <property type="protein sequence ID" value="KAK3256283.1"/>
    <property type="molecule type" value="Genomic_DNA"/>
</dbReference>
<sequence>MMQIYRASVKPDPKGRRSLRNVIRQHFELADKRLTGRCSPAETVVLEKTKAWIRARGGIVTSRNTVIDVPGVLDEPSPWNVPAERDGRTRSLDSPLACWQPPGGVGTLPTGVLPLASASGLVPGLVLDWFDFL</sequence>
<evidence type="ECO:0000313" key="2">
    <source>
        <dbReference type="Proteomes" id="UP001190700"/>
    </source>
</evidence>
<gene>
    <name evidence="1" type="ORF">CYMTET_34572</name>
</gene>
<organism evidence="1 2">
    <name type="scientific">Cymbomonas tetramitiformis</name>
    <dbReference type="NCBI Taxonomy" id="36881"/>
    <lineage>
        <taxon>Eukaryota</taxon>
        <taxon>Viridiplantae</taxon>
        <taxon>Chlorophyta</taxon>
        <taxon>Pyramimonadophyceae</taxon>
        <taxon>Pyramimonadales</taxon>
        <taxon>Pyramimonadaceae</taxon>
        <taxon>Cymbomonas</taxon>
    </lineage>
</organism>
<comment type="caution">
    <text evidence="1">The sequence shown here is derived from an EMBL/GenBank/DDBJ whole genome shotgun (WGS) entry which is preliminary data.</text>
</comment>
<reference evidence="1 2" key="1">
    <citation type="journal article" date="2015" name="Genome Biol. Evol.">
        <title>Comparative Genomics of a Bacterivorous Green Alga Reveals Evolutionary Causalities and Consequences of Phago-Mixotrophic Mode of Nutrition.</title>
        <authorList>
            <person name="Burns J.A."/>
            <person name="Paasch A."/>
            <person name="Narechania A."/>
            <person name="Kim E."/>
        </authorList>
    </citation>
    <scope>NUCLEOTIDE SEQUENCE [LARGE SCALE GENOMIC DNA]</scope>
    <source>
        <strain evidence="1 2">PLY_AMNH</strain>
    </source>
</reference>
<proteinExistence type="predicted"/>
<accession>A0AAE0FAV7</accession>
<keyword evidence="2" id="KW-1185">Reference proteome</keyword>
<dbReference type="Proteomes" id="UP001190700">
    <property type="component" value="Unassembled WGS sequence"/>
</dbReference>
<name>A0AAE0FAV7_9CHLO</name>
<evidence type="ECO:0000313" key="1">
    <source>
        <dbReference type="EMBL" id="KAK3256283.1"/>
    </source>
</evidence>